<dbReference type="OrthoDB" id="3796964at2759"/>
<feature type="region of interest" description="Disordered" evidence="1">
    <location>
        <begin position="1"/>
        <end position="35"/>
    </location>
</feature>
<sequence>MLQATPHRGFPASNSTGTTHSAVVTPTQPTPIPEQFSKSTADVKKIFYHQLLEKNFPKLCTCEERMPRFYFKYPYSCPMLPHDKGDIVILPKERPQLLVISMIRPYEALQLANNVIQYFSRPENDMDLQQHEALGDIRKVINAGLMQKLGSPYAQLAYPTDDMRALCKRLITVFFFGAAIPIQFVWDFDVCQKNDWLGFTETGFHNGDEYECITMHPTKVTIEVEMSRNRGESLALQRLSTLMHELIHAVLGKLACRDCVIRIDNLSAHGRAFQRLAMAIEKESPRLLGLDLDLGRMDGVLNDMKDVETGFNHPSVHDLEVYGFVESLGERLGLLDGSWAG</sequence>
<dbReference type="Proteomes" id="UP000676310">
    <property type="component" value="Unassembled WGS sequence"/>
</dbReference>
<evidence type="ECO:0000256" key="1">
    <source>
        <dbReference type="SAM" id="MobiDB-lite"/>
    </source>
</evidence>
<comment type="caution">
    <text evidence="2">The sequence shown here is derived from an EMBL/GenBank/DDBJ whole genome shotgun (WGS) entry which is preliminary data.</text>
</comment>
<organism evidence="2 3">
    <name type="scientific">Alternaria atra</name>
    <dbReference type="NCBI Taxonomy" id="119953"/>
    <lineage>
        <taxon>Eukaryota</taxon>
        <taxon>Fungi</taxon>
        <taxon>Dikarya</taxon>
        <taxon>Ascomycota</taxon>
        <taxon>Pezizomycotina</taxon>
        <taxon>Dothideomycetes</taxon>
        <taxon>Pleosporomycetidae</taxon>
        <taxon>Pleosporales</taxon>
        <taxon>Pleosporineae</taxon>
        <taxon>Pleosporaceae</taxon>
        <taxon>Alternaria</taxon>
        <taxon>Alternaria sect. Ulocladioides</taxon>
    </lineage>
</organism>
<gene>
    <name evidence="2" type="ORF">ALTATR162_LOCUS7129</name>
</gene>
<dbReference type="AlphaFoldDB" id="A0A8J2I5B4"/>
<dbReference type="EMBL" id="CAJRGZ010000022">
    <property type="protein sequence ID" value="CAG5170103.1"/>
    <property type="molecule type" value="Genomic_DNA"/>
</dbReference>
<protein>
    <submittedName>
        <fullName evidence="2">Uncharacterized protein</fullName>
    </submittedName>
</protein>
<dbReference type="RefSeq" id="XP_043170691.1">
    <property type="nucleotide sequence ID" value="XM_043314756.1"/>
</dbReference>
<evidence type="ECO:0000313" key="2">
    <source>
        <dbReference type="EMBL" id="CAG5170103.1"/>
    </source>
</evidence>
<reference evidence="2" key="1">
    <citation type="submission" date="2021-05" db="EMBL/GenBank/DDBJ databases">
        <authorList>
            <person name="Stam R."/>
        </authorList>
    </citation>
    <scope>NUCLEOTIDE SEQUENCE</scope>
    <source>
        <strain evidence="2">CS162</strain>
    </source>
</reference>
<dbReference type="GeneID" id="67019095"/>
<keyword evidence="3" id="KW-1185">Reference proteome</keyword>
<evidence type="ECO:0000313" key="3">
    <source>
        <dbReference type="Proteomes" id="UP000676310"/>
    </source>
</evidence>
<accession>A0A8J2I5B4</accession>
<proteinExistence type="predicted"/>
<feature type="compositionally biased region" description="Polar residues" evidence="1">
    <location>
        <begin position="12"/>
        <end position="27"/>
    </location>
</feature>
<name>A0A8J2I5B4_9PLEO</name>